<dbReference type="GeneID" id="93614142"/>
<sequence length="77" mass="9023">MELTKLNVFVFKWDGSGAMVWRCFWKGGFGLLEMIDTGSVDQETYIHILANRFHPWISNVTVHQEKGLYLPRGWCFL</sequence>
<accession>I1C1Y6</accession>
<dbReference type="Gene3D" id="3.30.420.10">
    <property type="entry name" value="Ribonuclease H-like superfamily/Ribonuclease H"/>
    <property type="match status" value="1"/>
</dbReference>
<dbReference type="EMBL" id="CH476736">
    <property type="protein sequence ID" value="EIE82466.1"/>
    <property type="molecule type" value="Genomic_DNA"/>
</dbReference>
<dbReference type="GO" id="GO:0003676">
    <property type="term" value="F:nucleic acid binding"/>
    <property type="evidence" value="ECO:0007669"/>
    <property type="project" value="InterPro"/>
</dbReference>
<evidence type="ECO:0000313" key="1">
    <source>
        <dbReference type="EMBL" id="EIE82466.1"/>
    </source>
</evidence>
<reference evidence="1 2" key="1">
    <citation type="journal article" date="2009" name="PLoS Genet.">
        <title>Genomic analysis of the basal lineage fungus Rhizopus oryzae reveals a whole-genome duplication.</title>
        <authorList>
            <person name="Ma L.-J."/>
            <person name="Ibrahim A.S."/>
            <person name="Skory C."/>
            <person name="Grabherr M.G."/>
            <person name="Burger G."/>
            <person name="Butler M."/>
            <person name="Elias M."/>
            <person name="Idnurm A."/>
            <person name="Lang B.F."/>
            <person name="Sone T."/>
            <person name="Abe A."/>
            <person name="Calvo S.E."/>
            <person name="Corrochano L.M."/>
            <person name="Engels R."/>
            <person name="Fu J."/>
            <person name="Hansberg W."/>
            <person name="Kim J.-M."/>
            <person name="Kodira C.D."/>
            <person name="Koehrsen M.J."/>
            <person name="Liu B."/>
            <person name="Miranda-Saavedra D."/>
            <person name="O'Leary S."/>
            <person name="Ortiz-Castellanos L."/>
            <person name="Poulter R."/>
            <person name="Rodriguez-Romero J."/>
            <person name="Ruiz-Herrera J."/>
            <person name="Shen Y.-Q."/>
            <person name="Zeng Q."/>
            <person name="Galagan J."/>
            <person name="Birren B.W."/>
            <person name="Cuomo C.A."/>
            <person name="Wickes B.L."/>
        </authorList>
    </citation>
    <scope>NUCLEOTIDE SEQUENCE [LARGE SCALE GENOMIC DNA]</scope>
    <source>
        <strain evidence="2">RA 99-880 / ATCC MYA-4621 / FGSC 9543 / NRRL 43880</strain>
    </source>
</reference>
<gene>
    <name evidence="1" type="ORF">RO3G_07171</name>
</gene>
<dbReference type="InParanoid" id="I1C1Y6"/>
<dbReference type="InterPro" id="IPR036397">
    <property type="entry name" value="RNaseH_sf"/>
</dbReference>
<dbReference type="RefSeq" id="XP_067517862.1">
    <property type="nucleotide sequence ID" value="XM_067661761.1"/>
</dbReference>
<dbReference type="VEuPathDB" id="FungiDB:RO3G_07171"/>
<evidence type="ECO:0000313" key="2">
    <source>
        <dbReference type="Proteomes" id="UP000009138"/>
    </source>
</evidence>
<proteinExistence type="predicted"/>
<dbReference type="Proteomes" id="UP000009138">
    <property type="component" value="Unassembled WGS sequence"/>
</dbReference>
<organism evidence="1 2">
    <name type="scientific">Rhizopus delemar (strain RA 99-880 / ATCC MYA-4621 / FGSC 9543 / NRRL 43880)</name>
    <name type="common">Mucormycosis agent</name>
    <name type="synonym">Rhizopus arrhizus var. delemar</name>
    <dbReference type="NCBI Taxonomy" id="246409"/>
    <lineage>
        <taxon>Eukaryota</taxon>
        <taxon>Fungi</taxon>
        <taxon>Fungi incertae sedis</taxon>
        <taxon>Mucoromycota</taxon>
        <taxon>Mucoromycotina</taxon>
        <taxon>Mucoromycetes</taxon>
        <taxon>Mucorales</taxon>
        <taxon>Mucorineae</taxon>
        <taxon>Rhizopodaceae</taxon>
        <taxon>Rhizopus</taxon>
    </lineage>
</organism>
<keyword evidence="2" id="KW-1185">Reference proteome</keyword>
<protein>
    <submittedName>
        <fullName evidence="1">Uncharacterized protein</fullName>
    </submittedName>
</protein>
<dbReference type="OrthoDB" id="2201802at2759"/>
<dbReference type="AlphaFoldDB" id="I1C1Y6"/>
<name>I1C1Y6_RHIO9</name>